<comment type="similarity">
    <text evidence="1">Belongs to the dynein light chain family.</text>
</comment>
<dbReference type="SMART" id="SM01375">
    <property type="entry name" value="Dynein_light"/>
    <property type="match status" value="1"/>
</dbReference>
<dbReference type="GO" id="GO:0007017">
    <property type="term" value="P:microtubule-based process"/>
    <property type="evidence" value="ECO:0007669"/>
    <property type="project" value="InterPro"/>
</dbReference>
<keyword evidence="1" id="KW-0493">Microtubule</keyword>
<evidence type="ECO:0000313" key="2">
    <source>
        <dbReference type="Proteomes" id="UP000887565"/>
    </source>
</evidence>
<keyword evidence="2" id="KW-1185">Reference proteome</keyword>
<dbReference type="GO" id="GO:0005874">
    <property type="term" value="C:microtubule"/>
    <property type="evidence" value="ECO:0007669"/>
    <property type="project" value="UniProtKB-KW"/>
</dbReference>
<comment type="subcellular location">
    <subcellularLocation>
        <location evidence="1">Cytoplasm</location>
        <location evidence="1">Cytoskeleton</location>
    </subcellularLocation>
</comment>
<dbReference type="InterPro" id="IPR001372">
    <property type="entry name" value="Dynein_light_chain_typ-1/2"/>
</dbReference>
<dbReference type="InterPro" id="IPR037177">
    <property type="entry name" value="DLC_sf"/>
</dbReference>
<sequence>MRRRKATESLTEDGFCRLFRHPLVRNSDMPTDVQKNAMSICVLAFEKYAPNNEVVAQTIKQEMDEKYGNSWHVIVGSFIIYAIEKVTNRTYSTLIFHGAIELVTSTVT</sequence>
<proteinExistence type="inferred from homology"/>
<dbReference type="PANTHER" id="PTHR11886">
    <property type="entry name" value="DYNEIN LIGHT CHAIN"/>
    <property type="match status" value="1"/>
</dbReference>
<reference evidence="3" key="1">
    <citation type="submission" date="2022-11" db="UniProtKB">
        <authorList>
            <consortium name="WormBaseParasite"/>
        </authorList>
    </citation>
    <scope>IDENTIFICATION</scope>
</reference>
<evidence type="ECO:0000256" key="1">
    <source>
        <dbReference type="RuleBase" id="RU365010"/>
    </source>
</evidence>
<dbReference type="Gene3D" id="3.30.740.10">
    <property type="entry name" value="Protein Inhibitor Of Neuronal Nitric Oxide Synthase"/>
    <property type="match status" value="1"/>
</dbReference>
<protein>
    <recommendedName>
        <fullName evidence="1">Dynein light chain</fullName>
    </recommendedName>
</protein>
<dbReference type="PANTHER" id="PTHR11886:SF2">
    <property type="entry name" value="DYNEIN AXONEMAL LIGHT CHAIN 4"/>
    <property type="match status" value="1"/>
</dbReference>
<organism evidence="2 3">
    <name type="scientific">Romanomermis culicivorax</name>
    <name type="common">Nematode worm</name>
    <dbReference type="NCBI Taxonomy" id="13658"/>
    <lineage>
        <taxon>Eukaryota</taxon>
        <taxon>Metazoa</taxon>
        <taxon>Ecdysozoa</taxon>
        <taxon>Nematoda</taxon>
        <taxon>Enoplea</taxon>
        <taxon>Dorylaimia</taxon>
        <taxon>Mermithida</taxon>
        <taxon>Mermithoidea</taxon>
        <taxon>Mermithidae</taxon>
        <taxon>Romanomermis</taxon>
    </lineage>
</organism>
<dbReference type="SUPFAM" id="SSF54648">
    <property type="entry name" value="DLC"/>
    <property type="match status" value="1"/>
</dbReference>
<keyword evidence="1" id="KW-0963">Cytoplasm</keyword>
<dbReference type="Proteomes" id="UP000887565">
    <property type="component" value="Unplaced"/>
</dbReference>
<accession>A0A915ICE4</accession>
<dbReference type="GO" id="GO:0030286">
    <property type="term" value="C:dynein complex"/>
    <property type="evidence" value="ECO:0007669"/>
    <property type="project" value="UniProtKB-KW"/>
</dbReference>
<dbReference type="AlphaFoldDB" id="A0A915ICE4"/>
<keyword evidence="1" id="KW-0505">Motor protein</keyword>
<keyword evidence="1" id="KW-0243">Dynein</keyword>
<dbReference type="WBParaSite" id="nRc.2.0.1.t11854-RA">
    <property type="protein sequence ID" value="nRc.2.0.1.t11854-RA"/>
    <property type="gene ID" value="nRc.2.0.1.g11854"/>
</dbReference>
<keyword evidence="1" id="KW-0206">Cytoskeleton</keyword>
<name>A0A915ICE4_ROMCU</name>
<evidence type="ECO:0000313" key="3">
    <source>
        <dbReference type="WBParaSite" id="nRc.2.0.1.t11854-RA"/>
    </source>
</evidence>
<dbReference type="Pfam" id="PF01221">
    <property type="entry name" value="Dynein_light"/>
    <property type="match status" value="1"/>
</dbReference>